<feature type="domain" description="Svf1-like C-terminal" evidence="6">
    <location>
        <begin position="279"/>
        <end position="461"/>
    </location>
</feature>
<dbReference type="AlphaFoldDB" id="A0A4C2E1R4"/>
<feature type="domain" description="Svf1-like N-terminal" evidence="5">
    <location>
        <begin position="56"/>
        <end position="277"/>
    </location>
</feature>
<dbReference type="PANTHER" id="PTHR47107">
    <property type="entry name" value="SVF1-LIKE PROTEIN YDR222W-RELATED"/>
    <property type="match status" value="1"/>
</dbReference>
<evidence type="ECO:0000259" key="6">
    <source>
        <dbReference type="Pfam" id="PF17187"/>
    </source>
</evidence>
<feature type="region of interest" description="Disordered" evidence="4">
    <location>
        <begin position="197"/>
        <end position="256"/>
    </location>
</feature>
<evidence type="ECO:0000256" key="1">
    <source>
        <dbReference type="ARBA" id="ARBA00004496"/>
    </source>
</evidence>
<evidence type="ECO:0000313" key="8">
    <source>
        <dbReference type="Proteomes" id="UP000301737"/>
    </source>
</evidence>
<keyword evidence="8" id="KW-1185">Reference proteome</keyword>
<evidence type="ECO:0000313" key="7">
    <source>
        <dbReference type="EMBL" id="GCE98150.1"/>
    </source>
</evidence>
<evidence type="ECO:0000256" key="2">
    <source>
        <dbReference type="ARBA" id="ARBA00009069"/>
    </source>
</evidence>
<evidence type="ECO:0000256" key="4">
    <source>
        <dbReference type="SAM" id="MobiDB-lite"/>
    </source>
</evidence>
<evidence type="ECO:0000256" key="3">
    <source>
        <dbReference type="ARBA" id="ARBA00022490"/>
    </source>
</evidence>
<comment type="subcellular location">
    <subcellularLocation>
        <location evidence="1">Cytoplasm</location>
    </subcellularLocation>
</comment>
<dbReference type="EMBL" id="BIMX01000004">
    <property type="protein sequence ID" value="GCE98150.1"/>
    <property type="molecule type" value="Genomic_DNA"/>
</dbReference>
<dbReference type="GO" id="GO:0006979">
    <property type="term" value="P:response to oxidative stress"/>
    <property type="evidence" value="ECO:0007669"/>
    <property type="project" value="InterPro"/>
</dbReference>
<dbReference type="InterPro" id="IPR013931">
    <property type="entry name" value="Svf1-like_N"/>
</dbReference>
<dbReference type="Pfam" id="PF17187">
    <property type="entry name" value="Svf1_C"/>
    <property type="match status" value="1"/>
</dbReference>
<feature type="compositionally biased region" description="Basic and acidic residues" evidence="4">
    <location>
        <begin position="222"/>
        <end position="232"/>
    </location>
</feature>
<protein>
    <submittedName>
        <fullName evidence="7">Putative cell survival pathways protein</fullName>
    </submittedName>
</protein>
<name>A0A4C2E1R4_9SACH</name>
<dbReference type="Proteomes" id="UP000301737">
    <property type="component" value="Unassembled WGS sequence"/>
</dbReference>
<keyword evidence="3" id="KW-0963">Cytoplasm</keyword>
<dbReference type="PANTHER" id="PTHR47107:SF1">
    <property type="entry name" value="CERAMIDE-BINDING PROTEIN SVF1-RELATED"/>
    <property type="match status" value="1"/>
</dbReference>
<evidence type="ECO:0000259" key="5">
    <source>
        <dbReference type="Pfam" id="PF08622"/>
    </source>
</evidence>
<reference evidence="7 8" key="1">
    <citation type="submission" date="2019-01" db="EMBL/GenBank/DDBJ databases">
        <title>Draft Genome Sequencing of Zygosaccharomyces mellis Ca-7.</title>
        <authorList>
            <person name="Shiwa Y."/>
            <person name="Kanesaki Y."/>
            <person name="Ishige T."/>
            <person name="Mura K."/>
            <person name="Hori T."/>
            <person name="Tamura T."/>
        </authorList>
    </citation>
    <scope>NUCLEOTIDE SEQUENCE [LARGE SCALE GENOMIC DNA]</scope>
    <source>
        <strain evidence="7 8">Ca-7</strain>
    </source>
</reference>
<proteinExistence type="inferred from homology"/>
<dbReference type="OrthoDB" id="2590239at2759"/>
<comment type="caution">
    <text evidence="7">The sequence shown here is derived from an EMBL/GenBank/DDBJ whole genome shotgun (WGS) entry which is preliminary data.</text>
</comment>
<organism evidence="7 8">
    <name type="scientific">Zygosaccharomyces mellis</name>
    <dbReference type="NCBI Taxonomy" id="42258"/>
    <lineage>
        <taxon>Eukaryota</taxon>
        <taxon>Fungi</taxon>
        <taxon>Dikarya</taxon>
        <taxon>Ascomycota</taxon>
        <taxon>Saccharomycotina</taxon>
        <taxon>Saccharomycetes</taxon>
        <taxon>Saccharomycetales</taxon>
        <taxon>Saccharomycetaceae</taxon>
        <taxon>Zygosaccharomyces</taxon>
    </lineage>
</organism>
<dbReference type="Pfam" id="PF08622">
    <property type="entry name" value="Svf1"/>
    <property type="match status" value="1"/>
</dbReference>
<dbReference type="InterPro" id="IPR033394">
    <property type="entry name" value="Svf1-like_C"/>
</dbReference>
<comment type="similarity">
    <text evidence="2">Belongs to the SVF1 family.</text>
</comment>
<gene>
    <name evidence="7" type="primary">SVF1</name>
    <name evidence="7" type="ORF">ZYGM_002507</name>
</gene>
<feature type="compositionally biased region" description="Acidic residues" evidence="4">
    <location>
        <begin position="233"/>
        <end position="256"/>
    </location>
</feature>
<dbReference type="GO" id="GO:0005737">
    <property type="term" value="C:cytoplasm"/>
    <property type="evidence" value="ECO:0007669"/>
    <property type="project" value="UniProtKB-SubCell"/>
</dbReference>
<sequence length="474" mass="53596">MLRWIQGGISAVTGIAEPEYGSDYIHSVADRVKGKQPYRETSRKDLHWLAPDHTNVETATFYFTNLESGILGFAQIIHSNVIGIHTQAQFTFRVYDARVDNEDLNLWTSTKLENFRIDGPNFYADNLSVELDQDNRTYHLKSSVNEKSRVDLTFTRLTPGCKVGDDPSTYYGDNIGEPWGRMRHVFWPRNKVTGKMDLKVPVKQQEPEGVSGERVPQNTEQQAREQPKRKTDEDGDNGGDQPAEDEEAEEEEEELEDLHIEFTDESLTLSMFVMAFQGMKPHHAAKAWNFLYYHSKDHSLSLMEFITPKSYANTKVSVGIITSKDEVLGISLNNDFRHLNSSVDSVGWNVPKDLSVKLNAIRRTVPDEKIAAAVSAPTNSPAEKEKYNKDTQLNAVVEGKLHRLVERIDVMNEIPSFVKSIVSGVAGTKPYIYQYADEFTLQLQDASKEKGLAWAEVTFISEGETITDESYDEA</sequence>
<accession>A0A4C2E1R4</accession>
<dbReference type="InterPro" id="IPR051385">
    <property type="entry name" value="Ceramide-binding_SVF1"/>
</dbReference>